<dbReference type="EMBL" id="JAGGNH010000005">
    <property type="protein sequence ID" value="KAJ0971145.1"/>
    <property type="molecule type" value="Genomic_DNA"/>
</dbReference>
<protein>
    <recommendedName>
        <fullName evidence="6">Pentatricopeptide repeat-containing protein</fullName>
    </recommendedName>
</protein>
<dbReference type="Gene3D" id="1.25.40.10">
    <property type="entry name" value="Tetratricopeptide repeat domain"/>
    <property type="match status" value="1"/>
</dbReference>
<keyword evidence="1" id="KW-0677">Repeat</keyword>
<sequence length="234" mass="25419">MASHEVQHLRQPPPTPPSSTTASSTVNTLIRSHARDGDLHTAISLFHGMPSLRLAPSVFSFNSLFRHRGHTITASKLYAEMSRVHVTPMSTLNTLEKGLDETDAPRRIVSPSNYNLTRPKFLYTSLSTSTQPTLHAIWQQTVHLLSSGSLIVFSTTVTTLAYLAASAFAPSAVSGAVNILRLHPNTSVVSEIISPGGVWFTAVKRFRGGAALLAPNAWRILESTVKQDVAKRTL</sequence>
<dbReference type="InterPro" id="IPR002885">
    <property type="entry name" value="PPR_rpt"/>
</dbReference>
<organism evidence="4 5">
    <name type="scientific">Dioscorea zingiberensis</name>
    <dbReference type="NCBI Taxonomy" id="325984"/>
    <lineage>
        <taxon>Eukaryota</taxon>
        <taxon>Viridiplantae</taxon>
        <taxon>Streptophyta</taxon>
        <taxon>Embryophyta</taxon>
        <taxon>Tracheophyta</taxon>
        <taxon>Spermatophyta</taxon>
        <taxon>Magnoliopsida</taxon>
        <taxon>Liliopsida</taxon>
        <taxon>Dioscoreales</taxon>
        <taxon>Dioscoreaceae</taxon>
        <taxon>Dioscorea</taxon>
    </lineage>
</organism>
<dbReference type="PROSITE" id="PS51375">
    <property type="entry name" value="PPR"/>
    <property type="match status" value="1"/>
</dbReference>
<proteinExistence type="predicted"/>
<dbReference type="InterPro" id="IPR011990">
    <property type="entry name" value="TPR-like_helical_dom_sf"/>
</dbReference>
<comment type="caution">
    <text evidence="4">The sequence shown here is derived from an EMBL/GenBank/DDBJ whole genome shotgun (WGS) entry which is preliminary data.</text>
</comment>
<dbReference type="NCBIfam" id="TIGR00756">
    <property type="entry name" value="PPR"/>
    <property type="match status" value="1"/>
</dbReference>
<dbReference type="Pfam" id="PF13041">
    <property type="entry name" value="PPR_2"/>
    <property type="match status" value="1"/>
</dbReference>
<dbReference type="OrthoDB" id="185373at2759"/>
<feature type="repeat" description="PPR" evidence="2">
    <location>
        <begin position="22"/>
        <end position="56"/>
    </location>
</feature>
<dbReference type="Proteomes" id="UP001085076">
    <property type="component" value="Miscellaneous, Linkage group lg05"/>
</dbReference>
<evidence type="ECO:0000256" key="1">
    <source>
        <dbReference type="ARBA" id="ARBA00022737"/>
    </source>
</evidence>
<accession>A0A9D5HCD2</accession>
<evidence type="ECO:0008006" key="6">
    <source>
        <dbReference type="Google" id="ProtNLM"/>
    </source>
</evidence>
<evidence type="ECO:0000256" key="2">
    <source>
        <dbReference type="PROSITE-ProRule" id="PRU00708"/>
    </source>
</evidence>
<dbReference type="AlphaFoldDB" id="A0A9D5HCD2"/>
<name>A0A9D5HCD2_9LILI</name>
<keyword evidence="5" id="KW-1185">Reference proteome</keyword>
<reference evidence="4" key="1">
    <citation type="submission" date="2021-03" db="EMBL/GenBank/DDBJ databases">
        <authorList>
            <person name="Li Z."/>
            <person name="Yang C."/>
        </authorList>
    </citation>
    <scope>NUCLEOTIDE SEQUENCE</scope>
    <source>
        <strain evidence="4">Dzin_1.0</strain>
        <tissue evidence="4">Leaf</tissue>
    </source>
</reference>
<evidence type="ECO:0000313" key="5">
    <source>
        <dbReference type="Proteomes" id="UP001085076"/>
    </source>
</evidence>
<evidence type="ECO:0000256" key="3">
    <source>
        <dbReference type="SAM" id="MobiDB-lite"/>
    </source>
</evidence>
<gene>
    <name evidence="4" type="ORF">J5N97_019104</name>
</gene>
<feature type="region of interest" description="Disordered" evidence="3">
    <location>
        <begin position="1"/>
        <end position="23"/>
    </location>
</feature>
<reference evidence="4" key="2">
    <citation type="journal article" date="2022" name="Hortic Res">
        <title>The genome of Dioscorea zingiberensis sheds light on the biosynthesis, origin and evolution of the medicinally important diosgenin saponins.</title>
        <authorList>
            <person name="Li Y."/>
            <person name="Tan C."/>
            <person name="Li Z."/>
            <person name="Guo J."/>
            <person name="Li S."/>
            <person name="Chen X."/>
            <person name="Wang C."/>
            <person name="Dai X."/>
            <person name="Yang H."/>
            <person name="Song W."/>
            <person name="Hou L."/>
            <person name="Xu J."/>
            <person name="Tong Z."/>
            <person name="Xu A."/>
            <person name="Yuan X."/>
            <person name="Wang W."/>
            <person name="Yang Q."/>
            <person name="Chen L."/>
            <person name="Sun Z."/>
            <person name="Wang K."/>
            <person name="Pan B."/>
            <person name="Chen J."/>
            <person name="Bao Y."/>
            <person name="Liu F."/>
            <person name="Qi X."/>
            <person name="Gang D.R."/>
            <person name="Wen J."/>
            <person name="Li J."/>
        </authorList>
    </citation>
    <scope>NUCLEOTIDE SEQUENCE</scope>
    <source>
        <strain evidence="4">Dzin_1.0</strain>
    </source>
</reference>
<evidence type="ECO:0000313" key="4">
    <source>
        <dbReference type="EMBL" id="KAJ0971145.1"/>
    </source>
</evidence>